<dbReference type="InterPro" id="IPR008962">
    <property type="entry name" value="PapD-like_sf"/>
</dbReference>
<evidence type="ECO:0000256" key="4">
    <source>
        <dbReference type="ARBA" id="ARBA00023069"/>
    </source>
</evidence>
<dbReference type="AlphaFoldDB" id="A0A835NVD1"/>
<dbReference type="GO" id="GO:0005930">
    <property type="term" value="C:axoneme"/>
    <property type="evidence" value="ECO:0007669"/>
    <property type="project" value="TreeGrafter"/>
</dbReference>
<dbReference type="Pfam" id="PF22544">
    <property type="entry name" value="HYDIN_VesB_CFA65-like_Ig"/>
    <property type="match status" value="3"/>
</dbReference>
<reference evidence="8" key="3">
    <citation type="submission" date="2022-01" db="EMBL/GenBank/DDBJ databases">
        <authorList>
            <person name="Rubenstein D.R."/>
        </authorList>
    </citation>
    <scope>NUCLEOTIDE SEQUENCE</scope>
    <source>
        <strain evidence="8">SS15</strain>
        <tissue evidence="8">Liver</tissue>
    </source>
</reference>
<keyword evidence="4" id="KW-0969">Cilium</keyword>
<gene>
    <name evidence="8" type="ORF">IHE44_0002255</name>
    <name evidence="7" type="ORF">IHE44_010956</name>
</gene>
<dbReference type="PANTHER" id="PTHR23053:SF0">
    <property type="entry name" value="HYDROCEPHALUS-INDUCING PROTEIN HOMOLOG"/>
    <property type="match status" value="1"/>
</dbReference>
<evidence type="ECO:0000313" key="9">
    <source>
        <dbReference type="Proteomes" id="UP000618051"/>
    </source>
</evidence>
<dbReference type="GO" id="GO:0003341">
    <property type="term" value="P:cilium movement"/>
    <property type="evidence" value="ECO:0007669"/>
    <property type="project" value="TreeGrafter"/>
</dbReference>
<name>A0A835NVD1_9PASS</name>
<dbReference type="InterPro" id="IPR013783">
    <property type="entry name" value="Ig-like_fold"/>
</dbReference>
<dbReference type="Gene3D" id="2.60.40.10">
    <property type="entry name" value="Immunoglobulins"/>
    <property type="match status" value="6"/>
</dbReference>
<reference evidence="8 9" key="2">
    <citation type="journal article" date="2021" name="J. Hered.">
        <title>Feather Gene Expression Elucidates the Developmental Basis of Plumage Iridescence in African Starlings.</title>
        <authorList>
            <person name="Rubenstein D.R."/>
            <person name="Corvelo A."/>
            <person name="MacManes M.D."/>
            <person name="Maia R."/>
            <person name="Narzisi G."/>
            <person name="Rousaki A."/>
            <person name="Vandenabeele P."/>
            <person name="Shawkey M.D."/>
            <person name="Solomon J."/>
        </authorList>
    </citation>
    <scope>NUCLEOTIDE SEQUENCE [LARGE SCALE GENOMIC DNA]</scope>
    <source>
        <strain evidence="8">SS15</strain>
    </source>
</reference>
<comment type="subcellular location">
    <subcellularLocation>
        <location evidence="1">Cell projection</location>
        <location evidence="1">Cilium</location>
    </subcellularLocation>
    <subcellularLocation>
        <location evidence="2">Cytoplasm</location>
    </subcellularLocation>
</comment>
<keyword evidence="3" id="KW-0963">Cytoplasm</keyword>
<keyword evidence="5" id="KW-0966">Cell projection</keyword>
<dbReference type="OrthoDB" id="442692at2759"/>
<comment type="caution">
    <text evidence="7">The sequence shown here is derived from an EMBL/GenBank/DDBJ whole genome shotgun (WGS) entry which is preliminary data.</text>
</comment>
<dbReference type="PANTHER" id="PTHR23053">
    <property type="entry name" value="DLEC1 DELETED IN LUNG AND ESOPHAGEAL CANCER 1"/>
    <property type="match status" value="1"/>
</dbReference>
<sequence>QTSRTSLVVIYKDVYSTTTAYDNKKTKIIDYNEKPQYKKRLQTKLQWSMEWADYFHQLLCITEREELIVPIRAIGARAILDFPDQLDFSKCPVNYSTQKTLLVRNIGNQAAHYQLSTQRQYHRLCQQTKDNLSDSLKECGVDSTGQECFALLTHSLQSERAKVREDPMLFCDGIFSLEPKEGEIRPNCSAEISVFFKPQEARLYKQAVYCDISGRENRLPLHLIGEGLGPRLRFSLRELDIGEVCVRTNNRYEVILFNTGPAEALFSLLPPATAMGSFFTFLPQEGIVAPYRLQAIQISFHPTFMGEFQEEFCFHVTGSPKPVTLTVRGCVTGPTFHFDVPALHFGDVSFGFPHTLKCCLSNTSMAPMTVRLHVAGDGLGELSIDSFTQMCRHSNQSWRKEARGPVEPREFIISPCGATVRALGSEFFKVTLCSNTIREYQLELVVDVVGAGNKWLTLPLTARCIVPALRLLNPVVSFEQCFLKFPYKEKVTLVNDSDFPGCYCVLSQEHKEKAAAWYSSSEPSGIIKAHSSVEIPITLEAQQLGECNVTAEVAVFGREGSPLEFHLECIAHGPVVSIDPEEINFGAIQVLEDRSKIVHLKNHGDIPAPFWVKMARKHSRWRIEPSKGVVLPKSEVLVMVTGNLNDTKKFKDRVKVFIENNHPTIISVQAVGIGPTIVTDKPLGSVLDLNSHFSFSPCCYRFNVTNKGRRIHRLYWSTEGFSISGQSTRLPALRGTRRRDASRHHRAGSPLFKVRPQQVDLRPRQTVEMVLEGCSSTAQEVKEQLLCYATVGKEVEKKQIMQVDVTCKFIHPVVEMSSRAITFHVEKKPSDVLALQYQPLSLKNVCSLPFSIVLELEQPFLVCDVDQQPLPAGSKPVMLDVGEELHLCIQFNPAYEKDLNSRVAERLLRMRFMEHPHEEQITVRGEVYFPNLHLQAEAVDFGCIINHTEQELHMEMTNCGPIPAQYRWSFLTDPHVNTIKYTRKKAFDLPTCPVNICTLEWEVAPCSASWGTEAAHGAIKKKKDALSSTAVEPQRVVRKRTLGQISKVKHPKPGMQEVFDVRPLWGELQPGESQLVTFTFFGHANIVARVTALCHVQGGPTYEVVVTGEASPLATNWMWKKWTEGC</sequence>
<dbReference type="EMBL" id="JADDUC020000012">
    <property type="protein sequence ID" value="KAI1235393.1"/>
    <property type="molecule type" value="Genomic_DNA"/>
</dbReference>
<dbReference type="Proteomes" id="UP000618051">
    <property type="component" value="Unassembled WGS sequence"/>
</dbReference>
<evidence type="ECO:0000313" key="8">
    <source>
        <dbReference type="EMBL" id="KAI1235393.1"/>
    </source>
</evidence>
<dbReference type="GO" id="GO:1904158">
    <property type="term" value="P:axonemal central apparatus assembly"/>
    <property type="evidence" value="ECO:0007669"/>
    <property type="project" value="TreeGrafter"/>
</dbReference>
<feature type="domain" description="HYDIN/VesB/CFA65-like Ig-like" evidence="6">
    <location>
        <begin position="78"/>
        <end position="119"/>
    </location>
</feature>
<feature type="domain" description="HYDIN/VesB/CFA65-like Ig-like" evidence="6">
    <location>
        <begin position="230"/>
        <end position="330"/>
    </location>
</feature>
<keyword evidence="9" id="KW-1185">Reference proteome</keyword>
<dbReference type="EMBL" id="JADDUC010000049">
    <property type="protein sequence ID" value="KAG0121481.1"/>
    <property type="molecule type" value="Genomic_DNA"/>
</dbReference>
<evidence type="ECO:0000313" key="7">
    <source>
        <dbReference type="EMBL" id="KAG0121481.1"/>
    </source>
</evidence>
<organism evidence="7">
    <name type="scientific">Lamprotornis superbus</name>
    <dbReference type="NCBI Taxonomy" id="245042"/>
    <lineage>
        <taxon>Eukaryota</taxon>
        <taxon>Metazoa</taxon>
        <taxon>Chordata</taxon>
        <taxon>Craniata</taxon>
        <taxon>Vertebrata</taxon>
        <taxon>Euteleostomi</taxon>
        <taxon>Archelosauria</taxon>
        <taxon>Archosauria</taxon>
        <taxon>Dinosauria</taxon>
        <taxon>Saurischia</taxon>
        <taxon>Theropoda</taxon>
        <taxon>Coelurosauria</taxon>
        <taxon>Aves</taxon>
        <taxon>Neognathae</taxon>
        <taxon>Neoaves</taxon>
        <taxon>Telluraves</taxon>
        <taxon>Australaves</taxon>
        <taxon>Passeriformes</taxon>
        <taxon>Sturnidae</taxon>
        <taxon>Lamprotornis</taxon>
    </lineage>
</organism>
<reference evidence="7" key="1">
    <citation type="submission" date="2020-10" db="EMBL/GenBank/DDBJ databases">
        <title>Feather gene expression reveals the developmental basis of iridescence in African starlings.</title>
        <authorList>
            <person name="Rubenstein D.R."/>
        </authorList>
    </citation>
    <scope>NUCLEOTIDE SEQUENCE</scope>
    <source>
        <strain evidence="7">SS15</strain>
        <tissue evidence="7">Liver</tissue>
    </source>
</reference>
<feature type="non-terminal residue" evidence="7">
    <location>
        <position position="1"/>
    </location>
</feature>
<dbReference type="InterPro" id="IPR053879">
    <property type="entry name" value="HYDIN_VesB_CFA65-like_Ig"/>
</dbReference>
<evidence type="ECO:0000259" key="6">
    <source>
        <dbReference type="Pfam" id="PF22544"/>
    </source>
</evidence>
<evidence type="ECO:0000256" key="5">
    <source>
        <dbReference type="ARBA" id="ARBA00023273"/>
    </source>
</evidence>
<evidence type="ECO:0000256" key="3">
    <source>
        <dbReference type="ARBA" id="ARBA00022490"/>
    </source>
</evidence>
<accession>A0A835NVD1</accession>
<evidence type="ECO:0000256" key="2">
    <source>
        <dbReference type="ARBA" id="ARBA00004496"/>
    </source>
</evidence>
<dbReference type="InterPro" id="IPR033305">
    <property type="entry name" value="Hydin-like"/>
</dbReference>
<dbReference type="SUPFAM" id="SSF49354">
    <property type="entry name" value="PapD-like"/>
    <property type="match status" value="1"/>
</dbReference>
<feature type="domain" description="HYDIN/VesB/CFA65-like Ig-like" evidence="6">
    <location>
        <begin position="574"/>
        <end position="670"/>
    </location>
</feature>
<protein>
    <submittedName>
        <fullName evidence="7">Hydrocephalus-inducing protein</fullName>
    </submittedName>
</protein>
<feature type="non-terminal residue" evidence="7">
    <location>
        <position position="1126"/>
    </location>
</feature>
<proteinExistence type="predicted"/>
<evidence type="ECO:0000256" key="1">
    <source>
        <dbReference type="ARBA" id="ARBA00004138"/>
    </source>
</evidence>